<evidence type="ECO:0000313" key="2">
    <source>
        <dbReference type="EMBL" id="TMI79833.1"/>
    </source>
</evidence>
<sequence length="203" mass="21708">MDKLNVGILLFDQVEVLDFAGPFEVFSRTRLVPGLESRRSEESAPFFVFTVAATRHPINATAGLQVLPRYAFADAPPIDILVVPGGFGTRALLADAGALDWIRHAGKGARLVTSVCTGALLLASAGLLADRRATTHWGALDLLESLGGVRVDREKRVVDDGVVTSAGVASGIDMAFYVVETLFGRAVAQETAHYIEYPRAAQQ</sequence>
<dbReference type="PANTHER" id="PTHR43130">
    <property type="entry name" value="ARAC-FAMILY TRANSCRIPTIONAL REGULATOR"/>
    <property type="match status" value="1"/>
</dbReference>
<dbReference type="InterPro" id="IPR052158">
    <property type="entry name" value="INH-QAR"/>
</dbReference>
<dbReference type="Proteomes" id="UP000320048">
    <property type="component" value="Unassembled WGS sequence"/>
</dbReference>
<protein>
    <submittedName>
        <fullName evidence="2">DJ-1/PfpI family protein</fullName>
    </submittedName>
</protein>
<dbReference type="PANTHER" id="PTHR43130:SF14">
    <property type="entry name" value="DJ-1_PFPI DOMAIN-CONTAINING PROTEIN"/>
    <property type="match status" value="1"/>
</dbReference>
<organism evidence="2 3">
    <name type="scientific">Candidatus Segetimicrobium genomatis</name>
    <dbReference type="NCBI Taxonomy" id="2569760"/>
    <lineage>
        <taxon>Bacteria</taxon>
        <taxon>Bacillati</taxon>
        <taxon>Candidatus Sysuimicrobiota</taxon>
        <taxon>Candidatus Sysuimicrobiia</taxon>
        <taxon>Candidatus Sysuimicrobiales</taxon>
        <taxon>Candidatus Segetimicrobiaceae</taxon>
        <taxon>Candidatus Segetimicrobium</taxon>
    </lineage>
</organism>
<dbReference type="SUPFAM" id="SSF52317">
    <property type="entry name" value="Class I glutamine amidotransferase-like"/>
    <property type="match status" value="1"/>
</dbReference>
<evidence type="ECO:0000259" key="1">
    <source>
        <dbReference type="Pfam" id="PF01965"/>
    </source>
</evidence>
<evidence type="ECO:0000313" key="3">
    <source>
        <dbReference type="Proteomes" id="UP000320048"/>
    </source>
</evidence>
<accession>A0A537J8M2</accession>
<dbReference type="Pfam" id="PF01965">
    <property type="entry name" value="DJ-1_PfpI"/>
    <property type="match status" value="1"/>
</dbReference>
<reference evidence="2 3" key="1">
    <citation type="journal article" date="2019" name="Nat. Microbiol.">
        <title>Mediterranean grassland soil C-N compound turnover is dependent on rainfall and depth, and is mediated by genomically divergent microorganisms.</title>
        <authorList>
            <person name="Diamond S."/>
            <person name="Andeer P.F."/>
            <person name="Li Z."/>
            <person name="Crits-Christoph A."/>
            <person name="Burstein D."/>
            <person name="Anantharaman K."/>
            <person name="Lane K.R."/>
            <person name="Thomas B.C."/>
            <person name="Pan C."/>
            <person name="Northen T.R."/>
            <person name="Banfield J.F."/>
        </authorList>
    </citation>
    <scope>NUCLEOTIDE SEQUENCE [LARGE SCALE GENOMIC DNA]</scope>
    <source>
        <strain evidence="2">NP_7</strain>
    </source>
</reference>
<name>A0A537J8M2_9BACT</name>
<gene>
    <name evidence="2" type="ORF">E6H04_09825</name>
</gene>
<dbReference type="InterPro" id="IPR029062">
    <property type="entry name" value="Class_I_gatase-like"/>
</dbReference>
<dbReference type="AlphaFoldDB" id="A0A537J8M2"/>
<dbReference type="GO" id="GO:0006355">
    <property type="term" value="P:regulation of DNA-templated transcription"/>
    <property type="evidence" value="ECO:0007669"/>
    <property type="project" value="TreeGrafter"/>
</dbReference>
<dbReference type="InterPro" id="IPR002818">
    <property type="entry name" value="DJ-1/PfpI"/>
</dbReference>
<dbReference type="Gene3D" id="3.40.50.880">
    <property type="match status" value="1"/>
</dbReference>
<proteinExistence type="predicted"/>
<comment type="caution">
    <text evidence="2">The sequence shown here is derived from an EMBL/GenBank/DDBJ whole genome shotgun (WGS) entry which is preliminary data.</text>
</comment>
<dbReference type="EMBL" id="VBAO01000256">
    <property type="protein sequence ID" value="TMI79833.1"/>
    <property type="molecule type" value="Genomic_DNA"/>
</dbReference>
<feature type="domain" description="DJ-1/PfpI" evidence="1">
    <location>
        <begin position="6"/>
        <end position="180"/>
    </location>
</feature>
<dbReference type="CDD" id="cd03139">
    <property type="entry name" value="GATase1_PfpI_2"/>
    <property type="match status" value="1"/>
</dbReference>